<dbReference type="Gene3D" id="3.50.50.60">
    <property type="entry name" value="FAD/NAD(P)-binding domain"/>
    <property type="match status" value="1"/>
</dbReference>
<evidence type="ECO:0000259" key="1">
    <source>
        <dbReference type="Pfam" id="PF01266"/>
    </source>
</evidence>
<organism evidence="2 3">
    <name type="scientific">Globicatella sulfidifaciens DSM 15739</name>
    <dbReference type="NCBI Taxonomy" id="1121925"/>
    <lineage>
        <taxon>Bacteria</taxon>
        <taxon>Bacillati</taxon>
        <taxon>Bacillota</taxon>
        <taxon>Bacilli</taxon>
        <taxon>Lactobacillales</taxon>
        <taxon>Aerococcaceae</taxon>
        <taxon>Globicatella</taxon>
    </lineage>
</organism>
<evidence type="ECO:0000313" key="2">
    <source>
        <dbReference type="EMBL" id="SJZ49400.1"/>
    </source>
</evidence>
<feature type="domain" description="FAD dependent oxidoreductase" evidence="1">
    <location>
        <begin position="29"/>
        <end position="378"/>
    </location>
</feature>
<accession>A0A1T4L4F8</accession>
<gene>
    <name evidence="2" type="ORF">SAMN02746011_00966</name>
</gene>
<dbReference type="PANTHER" id="PTHR13847">
    <property type="entry name" value="SARCOSINE DEHYDROGENASE-RELATED"/>
    <property type="match status" value="1"/>
</dbReference>
<dbReference type="InterPro" id="IPR006076">
    <property type="entry name" value="FAD-dep_OxRdtase"/>
</dbReference>
<dbReference type="InterPro" id="IPR036188">
    <property type="entry name" value="FAD/NAD-bd_sf"/>
</dbReference>
<dbReference type="Gene3D" id="3.30.9.10">
    <property type="entry name" value="D-Amino Acid Oxidase, subunit A, domain 2"/>
    <property type="match status" value="1"/>
</dbReference>
<dbReference type="STRING" id="1121925.SAMN02746011_00966"/>
<protein>
    <submittedName>
        <fullName evidence="2">Glycine/D-amino acid oxidase</fullName>
    </submittedName>
</protein>
<dbReference type="EMBL" id="FUWO01000006">
    <property type="protein sequence ID" value="SJZ49400.1"/>
    <property type="molecule type" value="Genomic_DNA"/>
</dbReference>
<keyword evidence="3" id="KW-1185">Reference proteome</keyword>
<dbReference type="GO" id="GO:0005737">
    <property type="term" value="C:cytoplasm"/>
    <property type="evidence" value="ECO:0007669"/>
    <property type="project" value="TreeGrafter"/>
</dbReference>
<reference evidence="3" key="1">
    <citation type="submission" date="2017-02" db="EMBL/GenBank/DDBJ databases">
        <authorList>
            <person name="Varghese N."/>
            <person name="Submissions S."/>
        </authorList>
    </citation>
    <scope>NUCLEOTIDE SEQUENCE [LARGE SCALE GENOMIC DNA]</scope>
    <source>
        <strain evidence="3">DSM 15739</strain>
    </source>
</reference>
<dbReference type="Pfam" id="PF01266">
    <property type="entry name" value="DAO"/>
    <property type="match status" value="1"/>
</dbReference>
<dbReference type="PANTHER" id="PTHR13847:SF201">
    <property type="entry name" value="PUTATIBE OXIDOREDUCTASE"/>
    <property type="match status" value="1"/>
</dbReference>
<dbReference type="SUPFAM" id="SSF51905">
    <property type="entry name" value="FAD/NAD(P)-binding domain"/>
    <property type="match status" value="1"/>
</dbReference>
<sequence length="402" mass="45398">MDLFKGKRFWPTLTKETSFSKQEGTHEVDVLVIGGGMSGLLSAYSLARAGKKVFLVDKDTIANGSSSLNTGLIQYMSDVVMVGIDEVKNKKVSNDFYLRSQKALDYIEEIVNELNDPTISFRRNDSLYVSNNEEEILKIKREVARQNELNFETEFLDQQRLKKEYGIDALGGLLTKNDVELNPMAFVSAMATRATENFGLLISEQTQVNEHNFSFDENKLVVDDLSVQYDKLVIATGYDVFPSFSKYLPKIDLVTSFVVVTEPISNQKITDTMFWESSSSYLYFRKSPDNRLIIGGEDEENITLSENKAKIISEKLIKQVQSYQTNSIKLKSEYFYEAIFGESSDGLPYIGPHPENHDIFIIHGVGGNGTVYSAMGAIEIVDFSKGKFDEKMSYLWPSQTNN</sequence>
<dbReference type="OrthoDB" id="571248at2"/>
<dbReference type="RefSeq" id="WP_078755734.1">
    <property type="nucleotide sequence ID" value="NZ_FUWO01000006.1"/>
</dbReference>
<dbReference type="AlphaFoldDB" id="A0A1T4L4F8"/>
<proteinExistence type="predicted"/>
<evidence type="ECO:0000313" key="3">
    <source>
        <dbReference type="Proteomes" id="UP000189941"/>
    </source>
</evidence>
<name>A0A1T4L4F8_9LACT</name>
<dbReference type="Proteomes" id="UP000189941">
    <property type="component" value="Unassembled WGS sequence"/>
</dbReference>